<feature type="non-terminal residue" evidence="1">
    <location>
        <position position="1"/>
    </location>
</feature>
<evidence type="ECO:0000313" key="2">
    <source>
        <dbReference type="Proteomes" id="UP001055072"/>
    </source>
</evidence>
<reference evidence="1" key="1">
    <citation type="journal article" date="2021" name="Environ. Microbiol.">
        <title>Gene family expansions and transcriptome signatures uncover fungal adaptations to wood decay.</title>
        <authorList>
            <person name="Hage H."/>
            <person name="Miyauchi S."/>
            <person name="Viragh M."/>
            <person name="Drula E."/>
            <person name="Min B."/>
            <person name="Chaduli D."/>
            <person name="Navarro D."/>
            <person name="Favel A."/>
            <person name="Norest M."/>
            <person name="Lesage-Meessen L."/>
            <person name="Balint B."/>
            <person name="Merenyi Z."/>
            <person name="de Eugenio L."/>
            <person name="Morin E."/>
            <person name="Martinez A.T."/>
            <person name="Baldrian P."/>
            <person name="Stursova M."/>
            <person name="Martinez M.J."/>
            <person name="Novotny C."/>
            <person name="Magnuson J.K."/>
            <person name="Spatafora J.W."/>
            <person name="Maurice S."/>
            <person name="Pangilinan J."/>
            <person name="Andreopoulos W."/>
            <person name="LaButti K."/>
            <person name="Hundley H."/>
            <person name="Na H."/>
            <person name="Kuo A."/>
            <person name="Barry K."/>
            <person name="Lipzen A."/>
            <person name="Henrissat B."/>
            <person name="Riley R."/>
            <person name="Ahrendt S."/>
            <person name="Nagy L.G."/>
            <person name="Grigoriev I.V."/>
            <person name="Martin F."/>
            <person name="Rosso M.N."/>
        </authorList>
    </citation>
    <scope>NUCLEOTIDE SEQUENCE</scope>
    <source>
        <strain evidence="1">CBS 384.51</strain>
    </source>
</reference>
<protein>
    <submittedName>
        <fullName evidence="1">Uncharacterized protein</fullName>
    </submittedName>
</protein>
<gene>
    <name evidence="1" type="ORF">BDY19DRAFT_875599</name>
</gene>
<accession>A0ACB8TX83</accession>
<feature type="non-terminal residue" evidence="1">
    <location>
        <position position="200"/>
    </location>
</feature>
<name>A0ACB8TX83_9APHY</name>
<proteinExistence type="predicted"/>
<organism evidence="1 2">
    <name type="scientific">Irpex rosettiformis</name>
    <dbReference type="NCBI Taxonomy" id="378272"/>
    <lineage>
        <taxon>Eukaryota</taxon>
        <taxon>Fungi</taxon>
        <taxon>Dikarya</taxon>
        <taxon>Basidiomycota</taxon>
        <taxon>Agaricomycotina</taxon>
        <taxon>Agaricomycetes</taxon>
        <taxon>Polyporales</taxon>
        <taxon>Irpicaceae</taxon>
        <taxon>Irpex</taxon>
    </lineage>
</organism>
<sequence length="200" mass="22003">STPASGSSSPQPWFIDPSDALPSKLVTSTSQSPSHQPPQHQQQLVPLPPLPSGILPSTPLARLHSKLSTSPFLEPGTLLVTQPLPTDAGPPLPLSGPKGRRKRGRTYFGEGLESEEIGGGLWRWIVIAEVKEGTENRGAIESVVRQVRQSLLKEDPPVPLPHRRREIKDNWAMIDAGEFAVHIVSKTSRAKFFPAERRRW</sequence>
<keyword evidence="2" id="KW-1185">Reference proteome</keyword>
<comment type="caution">
    <text evidence="1">The sequence shown here is derived from an EMBL/GenBank/DDBJ whole genome shotgun (WGS) entry which is preliminary data.</text>
</comment>
<dbReference type="EMBL" id="MU274922">
    <property type="protein sequence ID" value="KAI0086616.1"/>
    <property type="molecule type" value="Genomic_DNA"/>
</dbReference>
<evidence type="ECO:0000313" key="1">
    <source>
        <dbReference type="EMBL" id="KAI0086616.1"/>
    </source>
</evidence>
<dbReference type="Proteomes" id="UP001055072">
    <property type="component" value="Unassembled WGS sequence"/>
</dbReference>